<keyword evidence="5 6" id="KW-0472">Membrane</keyword>
<dbReference type="Proteomes" id="UP000271241">
    <property type="component" value="Unassembled WGS sequence"/>
</dbReference>
<dbReference type="SUPFAM" id="SSF143865">
    <property type="entry name" value="CorA soluble domain-like"/>
    <property type="match status" value="1"/>
</dbReference>
<dbReference type="Pfam" id="PF01544">
    <property type="entry name" value="CorA"/>
    <property type="match status" value="1"/>
</dbReference>
<dbReference type="SUPFAM" id="SSF144083">
    <property type="entry name" value="Magnesium transport protein CorA, transmembrane region"/>
    <property type="match status" value="1"/>
</dbReference>
<evidence type="ECO:0000256" key="4">
    <source>
        <dbReference type="ARBA" id="ARBA00022989"/>
    </source>
</evidence>
<feature type="transmembrane region" description="Helical" evidence="6">
    <location>
        <begin position="259"/>
        <end position="281"/>
    </location>
</feature>
<dbReference type="InterPro" id="IPR002523">
    <property type="entry name" value="MgTranspt_CorA/ZnTranspt_ZntB"/>
</dbReference>
<dbReference type="Gene3D" id="3.30.460.20">
    <property type="entry name" value="CorA soluble domain-like"/>
    <property type="match status" value="1"/>
</dbReference>
<evidence type="ECO:0000256" key="1">
    <source>
        <dbReference type="ARBA" id="ARBA00004141"/>
    </source>
</evidence>
<dbReference type="AlphaFoldDB" id="A0A4P9XHK9"/>
<dbReference type="CDD" id="cd12829">
    <property type="entry name" value="Alr1p-like"/>
    <property type="match status" value="1"/>
</dbReference>
<dbReference type="GO" id="GO:0015095">
    <property type="term" value="F:magnesium ion transmembrane transporter activity"/>
    <property type="evidence" value="ECO:0007669"/>
    <property type="project" value="InterPro"/>
</dbReference>
<protein>
    <recommendedName>
        <fullName evidence="9">Cora-like Mg2+ transporter protein-domain-containing protein</fullName>
    </recommendedName>
</protein>
<comment type="similarity">
    <text evidence="2">Belongs to the CorA metal ion transporter (MIT) (TC 1.A.35) family.</text>
</comment>
<organism evidence="7 8">
    <name type="scientific">Thamnocephalis sphaerospora</name>
    <dbReference type="NCBI Taxonomy" id="78915"/>
    <lineage>
        <taxon>Eukaryota</taxon>
        <taxon>Fungi</taxon>
        <taxon>Fungi incertae sedis</taxon>
        <taxon>Zoopagomycota</taxon>
        <taxon>Zoopagomycotina</taxon>
        <taxon>Zoopagomycetes</taxon>
        <taxon>Zoopagales</taxon>
        <taxon>Sigmoideomycetaceae</taxon>
        <taxon>Thamnocephalis</taxon>
    </lineage>
</organism>
<dbReference type="Gene3D" id="1.20.58.340">
    <property type="entry name" value="Magnesium transport protein CorA, transmembrane region"/>
    <property type="match status" value="2"/>
</dbReference>
<accession>A0A4P9XHK9</accession>
<keyword evidence="8" id="KW-1185">Reference proteome</keyword>
<evidence type="ECO:0000313" key="8">
    <source>
        <dbReference type="Proteomes" id="UP000271241"/>
    </source>
</evidence>
<proteinExistence type="inferred from homology"/>
<comment type="subcellular location">
    <subcellularLocation>
        <location evidence="1">Membrane</location>
        <topology evidence="1">Multi-pass membrane protein</topology>
    </subcellularLocation>
</comment>
<dbReference type="InterPro" id="IPR044089">
    <property type="entry name" value="Alr1-like"/>
</dbReference>
<dbReference type="InterPro" id="IPR045863">
    <property type="entry name" value="CorA_TM1_TM2"/>
</dbReference>
<gene>
    <name evidence="7" type="ORF">THASP1DRAFT_20107</name>
</gene>
<dbReference type="GO" id="GO:0010961">
    <property type="term" value="P:intracellular magnesium ion homeostasis"/>
    <property type="evidence" value="ECO:0007669"/>
    <property type="project" value="TreeGrafter"/>
</dbReference>
<dbReference type="InterPro" id="IPR045861">
    <property type="entry name" value="CorA_cytoplasmic_dom"/>
</dbReference>
<evidence type="ECO:0000313" key="7">
    <source>
        <dbReference type="EMBL" id="RKP05184.1"/>
    </source>
</evidence>
<evidence type="ECO:0000256" key="2">
    <source>
        <dbReference type="ARBA" id="ARBA00009765"/>
    </source>
</evidence>
<dbReference type="GO" id="GO:0016020">
    <property type="term" value="C:membrane"/>
    <property type="evidence" value="ECO:0007669"/>
    <property type="project" value="UniProtKB-SubCell"/>
</dbReference>
<feature type="transmembrane region" description="Helical" evidence="6">
    <location>
        <begin position="293"/>
        <end position="314"/>
    </location>
</feature>
<evidence type="ECO:0000256" key="3">
    <source>
        <dbReference type="ARBA" id="ARBA00022692"/>
    </source>
</evidence>
<keyword evidence="3 6" id="KW-0812">Transmembrane</keyword>
<reference evidence="8" key="1">
    <citation type="journal article" date="2018" name="Nat. Microbiol.">
        <title>Leveraging single-cell genomics to expand the fungal tree of life.</title>
        <authorList>
            <person name="Ahrendt S.R."/>
            <person name="Quandt C.A."/>
            <person name="Ciobanu D."/>
            <person name="Clum A."/>
            <person name="Salamov A."/>
            <person name="Andreopoulos B."/>
            <person name="Cheng J.F."/>
            <person name="Woyke T."/>
            <person name="Pelin A."/>
            <person name="Henrissat B."/>
            <person name="Reynolds N.K."/>
            <person name="Benny G.L."/>
            <person name="Smith M.E."/>
            <person name="James T.Y."/>
            <person name="Grigoriev I.V."/>
        </authorList>
    </citation>
    <scope>NUCLEOTIDE SEQUENCE [LARGE SCALE GENOMIC DNA]</scope>
    <source>
        <strain evidence="8">RSA 1356</strain>
    </source>
</reference>
<keyword evidence="4 6" id="KW-1133">Transmembrane helix</keyword>
<sequence>MATLFSAAPFWLDVTAPTLEDMHILQKVFRIHPLTVEDILTEDTREKCELYPHYYFCCFRSFDPDPNSITYLEPISVFSVVAQDFVLTFHRRPYVHATNVLHRIRRKGETEAYADIEESPLTVTPGWINYALIDDVTDSFAPLMAQLQLEVDSIDELVLILRQSEQADMLRRMGEARRLVITLTRLLASKPDVVRSLIKWRQTRANDEILVYLSDIQDHLLAMVQNVYHYERIISRAHANYLGQINVEMTKSSNSTNKAVAWLTTMGTVLVPMHVIGGLWGMNVNVPGQDTGLGWFFGIMAAMIIVSTTTLLIFRPDHFRTVRRYLLPCSR</sequence>
<dbReference type="PANTHER" id="PTHR21535">
    <property type="entry name" value="MAGNESIUM AND COBALT TRANSPORT PROTEIN/MITOCHONDRIAL IMPORT INNER MEMBRANE TRANSLOCASE SUBUNIT TIM8"/>
    <property type="match status" value="1"/>
</dbReference>
<dbReference type="PANTHER" id="PTHR21535:SF51">
    <property type="entry name" value="MANGANESE RESISTANCE PROTEIN MNR2"/>
    <property type="match status" value="1"/>
</dbReference>
<dbReference type="EMBL" id="KZ993229">
    <property type="protein sequence ID" value="RKP05184.1"/>
    <property type="molecule type" value="Genomic_DNA"/>
</dbReference>
<name>A0A4P9XHK9_9FUNG</name>
<evidence type="ECO:0000256" key="5">
    <source>
        <dbReference type="ARBA" id="ARBA00023136"/>
    </source>
</evidence>
<dbReference type="STRING" id="78915.A0A4P9XHK9"/>
<evidence type="ECO:0000256" key="6">
    <source>
        <dbReference type="SAM" id="Phobius"/>
    </source>
</evidence>
<dbReference type="OrthoDB" id="29879at2759"/>
<evidence type="ECO:0008006" key="9">
    <source>
        <dbReference type="Google" id="ProtNLM"/>
    </source>
</evidence>